<keyword evidence="7" id="KW-1185">Reference proteome</keyword>
<comment type="similarity">
    <text evidence="1 5">Belongs to the 5-formyltetrahydrofolate cyclo-ligase family.</text>
</comment>
<dbReference type="PANTHER" id="PTHR23407">
    <property type="entry name" value="ATPASE INHIBITOR/5-FORMYLTETRAHYDROFOLATE CYCLO-LIGASE"/>
    <property type="match status" value="1"/>
</dbReference>
<evidence type="ECO:0000256" key="2">
    <source>
        <dbReference type="ARBA" id="ARBA00022741"/>
    </source>
</evidence>
<dbReference type="GO" id="GO:0009396">
    <property type="term" value="P:folic acid-containing compound biosynthetic process"/>
    <property type="evidence" value="ECO:0007669"/>
    <property type="project" value="TreeGrafter"/>
</dbReference>
<dbReference type="EC" id="6.3.3.2" evidence="5"/>
<dbReference type="Pfam" id="PF01812">
    <property type="entry name" value="5-FTHF_cyc-lig"/>
    <property type="match status" value="1"/>
</dbReference>
<protein>
    <recommendedName>
        <fullName evidence="5">5-formyltetrahydrofolate cyclo-ligase</fullName>
        <ecNumber evidence="5">6.3.3.2</ecNumber>
    </recommendedName>
</protein>
<feature type="binding site" evidence="4">
    <location>
        <position position="51"/>
    </location>
    <ligand>
        <name>substrate</name>
    </ligand>
</feature>
<keyword evidence="5" id="KW-0479">Metal-binding</keyword>
<dbReference type="Gene3D" id="3.40.50.10420">
    <property type="entry name" value="NagB/RpiA/CoA transferase-like"/>
    <property type="match status" value="1"/>
</dbReference>
<reference evidence="6 7" key="1">
    <citation type="journal article" date="2015" name="Genome Announc.">
        <title>Expanding the biotechnology potential of lactobacilli through comparative genomics of 213 strains and associated genera.</title>
        <authorList>
            <person name="Sun Z."/>
            <person name="Harris H.M."/>
            <person name="McCann A."/>
            <person name="Guo C."/>
            <person name="Argimon S."/>
            <person name="Zhang W."/>
            <person name="Yang X."/>
            <person name="Jeffery I.B."/>
            <person name="Cooney J.C."/>
            <person name="Kagawa T.F."/>
            <person name="Liu W."/>
            <person name="Song Y."/>
            <person name="Salvetti E."/>
            <person name="Wrobel A."/>
            <person name="Rasinkangas P."/>
            <person name="Parkhill J."/>
            <person name="Rea M.C."/>
            <person name="O'Sullivan O."/>
            <person name="Ritari J."/>
            <person name="Douillard F.P."/>
            <person name="Paul Ross R."/>
            <person name="Yang R."/>
            <person name="Briner A.E."/>
            <person name="Felis G.E."/>
            <person name="de Vos W.M."/>
            <person name="Barrangou R."/>
            <person name="Klaenhammer T.R."/>
            <person name="Caufield P.W."/>
            <person name="Cui Y."/>
            <person name="Zhang H."/>
            <person name="O'Toole P.W."/>
        </authorList>
    </citation>
    <scope>NUCLEOTIDE SEQUENCE [LARGE SCALE GENOMIC DNA]</scope>
    <source>
        <strain evidence="6 7">DSM 21051</strain>
    </source>
</reference>
<dbReference type="STRING" id="1423725.FC19_GL000886"/>
<dbReference type="EMBL" id="AYZD01000015">
    <property type="protein sequence ID" value="KRM96589.1"/>
    <property type="molecule type" value="Genomic_DNA"/>
</dbReference>
<dbReference type="InterPro" id="IPR037171">
    <property type="entry name" value="NagB/RpiA_transferase-like"/>
</dbReference>
<dbReference type="SUPFAM" id="SSF100950">
    <property type="entry name" value="NagB/RpiA/CoA transferase-like"/>
    <property type="match status" value="1"/>
</dbReference>
<dbReference type="PATRIC" id="fig|1423725.3.peg.914"/>
<accession>A0A0R2CXK1</accession>
<proteinExistence type="inferred from homology"/>
<dbReference type="RefSeq" id="WP_057875894.1">
    <property type="nucleotide sequence ID" value="NZ_AYZD01000015.1"/>
</dbReference>
<feature type="binding site" evidence="4">
    <location>
        <begin position="4"/>
        <end position="8"/>
    </location>
    <ligand>
        <name>ATP</name>
        <dbReference type="ChEBI" id="CHEBI:30616"/>
    </ligand>
</feature>
<evidence type="ECO:0000256" key="5">
    <source>
        <dbReference type="RuleBase" id="RU361279"/>
    </source>
</evidence>
<keyword evidence="3 4" id="KW-0067">ATP-binding</keyword>
<dbReference type="GO" id="GO:0035999">
    <property type="term" value="P:tetrahydrofolate interconversion"/>
    <property type="evidence" value="ECO:0007669"/>
    <property type="project" value="TreeGrafter"/>
</dbReference>
<keyword evidence="6" id="KW-0436">Ligase</keyword>
<feature type="binding site" evidence="4">
    <location>
        <position position="56"/>
    </location>
    <ligand>
        <name>substrate</name>
    </ligand>
</feature>
<dbReference type="OrthoDB" id="9801938at2"/>
<evidence type="ECO:0000256" key="4">
    <source>
        <dbReference type="PIRSR" id="PIRSR006806-1"/>
    </source>
</evidence>
<evidence type="ECO:0000313" key="7">
    <source>
        <dbReference type="Proteomes" id="UP000051015"/>
    </source>
</evidence>
<sequence length="184" mass="21417">METKEAIRHAQLNKISKNNKTWTNSINEIKLYESLFADSIWKTAQVVGVTLSSDNEIDTKPIILQARLQSKKVCVPRTRDQYQMDFFKLESRTVIRKNDFGIYEPRENINLIQKKEIDLMIVPGIAFSLMGDRVGFGGGYYDRYLSDFKGTTVSLADPLRLYEDRTWRLEKTDQQIDKIVTVER</sequence>
<feature type="binding site" evidence="4">
    <location>
        <begin position="133"/>
        <end position="141"/>
    </location>
    <ligand>
        <name>ATP</name>
        <dbReference type="ChEBI" id="CHEBI:30616"/>
    </ligand>
</feature>
<keyword evidence="5" id="KW-0460">Magnesium</keyword>
<dbReference type="AlphaFoldDB" id="A0A0R2CXK1"/>
<dbReference type="GO" id="GO:0030272">
    <property type="term" value="F:5-formyltetrahydrofolate cyclo-ligase activity"/>
    <property type="evidence" value="ECO:0007669"/>
    <property type="project" value="UniProtKB-EC"/>
</dbReference>
<dbReference type="NCBIfam" id="TIGR02727">
    <property type="entry name" value="MTHFS_bact"/>
    <property type="match status" value="1"/>
</dbReference>
<keyword evidence="2 4" id="KW-0547">Nucleotide-binding</keyword>
<evidence type="ECO:0000256" key="3">
    <source>
        <dbReference type="ARBA" id="ARBA00022840"/>
    </source>
</evidence>
<dbReference type="PIRSF" id="PIRSF006806">
    <property type="entry name" value="FTHF_cligase"/>
    <property type="match status" value="1"/>
</dbReference>
<comment type="catalytic activity">
    <reaction evidence="5">
        <text>(6S)-5-formyl-5,6,7,8-tetrahydrofolate + ATP = (6R)-5,10-methenyltetrahydrofolate + ADP + phosphate</text>
        <dbReference type="Rhea" id="RHEA:10488"/>
        <dbReference type="ChEBI" id="CHEBI:30616"/>
        <dbReference type="ChEBI" id="CHEBI:43474"/>
        <dbReference type="ChEBI" id="CHEBI:57455"/>
        <dbReference type="ChEBI" id="CHEBI:57457"/>
        <dbReference type="ChEBI" id="CHEBI:456216"/>
        <dbReference type="EC" id="6.3.3.2"/>
    </reaction>
</comment>
<dbReference type="Proteomes" id="UP000051015">
    <property type="component" value="Unassembled WGS sequence"/>
</dbReference>
<name>A0A0R2CXK1_9LACO</name>
<dbReference type="InterPro" id="IPR002698">
    <property type="entry name" value="FTHF_cligase"/>
</dbReference>
<comment type="caution">
    <text evidence="6">The sequence shown here is derived from an EMBL/GenBank/DDBJ whole genome shotgun (WGS) entry which is preliminary data.</text>
</comment>
<organism evidence="6 7">
    <name type="scientific">Liquorilactobacillus aquaticus DSM 21051</name>
    <dbReference type="NCBI Taxonomy" id="1423725"/>
    <lineage>
        <taxon>Bacteria</taxon>
        <taxon>Bacillati</taxon>
        <taxon>Bacillota</taxon>
        <taxon>Bacilli</taxon>
        <taxon>Lactobacillales</taxon>
        <taxon>Lactobacillaceae</taxon>
        <taxon>Liquorilactobacillus</taxon>
    </lineage>
</organism>
<evidence type="ECO:0000313" key="6">
    <source>
        <dbReference type="EMBL" id="KRM96589.1"/>
    </source>
</evidence>
<dbReference type="GO" id="GO:0046872">
    <property type="term" value="F:metal ion binding"/>
    <property type="evidence" value="ECO:0007669"/>
    <property type="project" value="UniProtKB-KW"/>
</dbReference>
<gene>
    <name evidence="6" type="ORF">FC19_GL000886</name>
</gene>
<dbReference type="GO" id="GO:0005524">
    <property type="term" value="F:ATP binding"/>
    <property type="evidence" value="ECO:0007669"/>
    <property type="project" value="UniProtKB-KW"/>
</dbReference>
<dbReference type="PANTHER" id="PTHR23407:SF1">
    <property type="entry name" value="5-FORMYLTETRAHYDROFOLATE CYCLO-LIGASE"/>
    <property type="match status" value="1"/>
</dbReference>
<dbReference type="InterPro" id="IPR024185">
    <property type="entry name" value="FTHF_cligase-like_sf"/>
</dbReference>
<comment type="cofactor">
    <cofactor evidence="5">
        <name>Mg(2+)</name>
        <dbReference type="ChEBI" id="CHEBI:18420"/>
    </cofactor>
</comment>
<evidence type="ECO:0000256" key="1">
    <source>
        <dbReference type="ARBA" id="ARBA00010638"/>
    </source>
</evidence>